<dbReference type="InterPro" id="IPR008160">
    <property type="entry name" value="Collagen"/>
</dbReference>
<dbReference type="InterPro" id="IPR050149">
    <property type="entry name" value="Collagen_superfamily"/>
</dbReference>
<reference evidence="3" key="1">
    <citation type="journal article" date="2014" name="Front. Microbiol.">
        <title>High frequency of phylogenetically diverse reductive dehalogenase-homologous genes in deep subseafloor sedimentary metagenomes.</title>
        <authorList>
            <person name="Kawai M."/>
            <person name="Futagami T."/>
            <person name="Toyoda A."/>
            <person name="Takaki Y."/>
            <person name="Nishi S."/>
            <person name="Hori S."/>
            <person name="Arai W."/>
            <person name="Tsubouchi T."/>
            <person name="Morono Y."/>
            <person name="Uchiyama I."/>
            <person name="Ito T."/>
            <person name="Fujiyama A."/>
            <person name="Inagaki F."/>
            <person name="Takami H."/>
        </authorList>
    </citation>
    <scope>NUCLEOTIDE SEQUENCE</scope>
    <source>
        <strain evidence="3">Expedition CK06-06</strain>
    </source>
</reference>
<comment type="caution">
    <text evidence="3">The sequence shown here is derived from an EMBL/GenBank/DDBJ whole genome shotgun (WGS) entry which is preliminary data.</text>
</comment>
<feature type="transmembrane region" description="Helical" evidence="2">
    <location>
        <begin position="248"/>
        <end position="268"/>
    </location>
</feature>
<evidence type="ECO:0000256" key="1">
    <source>
        <dbReference type="SAM" id="MobiDB-lite"/>
    </source>
</evidence>
<feature type="compositionally biased region" description="Low complexity" evidence="1">
    <location>
        <begin position="216"/>
        <end position="225"/>
    </location>
</feature>
<feature type="compositionally biased region" description="Low complexity" evidence="1">
    <location>
        <begin position="192"/>
        <end position="207"/>
    </location>
</feature>
<evidence type="ECO:0000256" key="2">
    <source>
        <dbReference type="SAM" id="Phobius"/>
    </source>
</evidence>
<dbReference type="PANTHER" id="PTHR24023:SF1082">
    <property type="entry name" value="COLLAGEN TRIPLE HELIX REPEAT"/>
    <property type="match status" value="1"/>
</dbReference>
<feature type="region of interest" description="Disordered" evidence="1">
    <location>
        <begin position="120"/>
        <end position="240"/>
    </location>
</feature>
<organism evidence="3">
    <name type="scientific">marine sediment metagenome</name>
    <dbReference type="NCBI Taxonomy" id="412755"/>
    <lineage>
        <taxon>unclassified sequences</taxon>
        <taxon>metagenomes</taxon>
        <taxon>ecological metagenomes</taxon>
    </lineage>
</organism>
<feature type="compositionally biased region" description="Low complexity" evidence="1">
    <location>
        <begin position="127"/>
        <end position="174"/>
    </location>
</feature>
<gene>
    <name evidence="3" type="ORF">S12H4_13415</name>
</gene>
<feature type="non-terminal residue" evidence="3">
    <location>
        <position position="1"/>
    </location>
</feature>
<dbReference type="AlphaFoldDB" id="X1S7R9"/>
<keyword evidence="2" id="KW-0812">Transmembrane</keyword>
<evidence type="ECO:0008006" key="4">
    <source>
        <dbReference type="Google" id="ProtNLM"/>
    </source>
</evidence>
<dbReference type="GO" id="GO:0031012">
    <property type="term" value="C:extracellular matrix"/>
    <property type="evidence" value="ECO:0007669"/>
    <property type="project" value="TreeGrafter"/>
</dbReference>
<keyword evidence="2" id="KW-0472">Membrane</keyword>
<keyword evidence="2" id="KW-1133">Transmembrane helix</keyword>
<accession>X1S7R9</accession>
<dbReference type="Gene3D" id="1.20.5.320">
    <property type="entry name" value="6-Phosphogluconate Dehydrogenase, domain 3"/>
    <property type="match status" value="1"/>
</dbReference>
<dbReference type="GO" id="GO:0005615">
    <property type="term" value="C:extracellular space"/>
    <property type="evidence" value="ECO:0007669"/>
    <property type="project" value="TreeGrafter"/>
</dbReference>
<dbReference type="PANTHER" id="PTHR24023">
    <property type="entry name" value="COLLAGEN ALPHA"/>
    <property type="match status" value="1"/>
</dbReference>
<evidence type="ECO:0000313" key="3">
    <source>
        <dbReference type="EMBL" id="GAI75156.1"/>
    </source>
</evidence>
<dbReference type="Pfam" id="PF01391">
    <property type="entry name" value="Collagen"/>
    <property type="match status" value="1"/>
</dbReference>
<name>X1S7R9_9ZZZZ</name>
<proteinExistence type="predicted"/>
<protein>
    <recommendedName>
        <fullName evidence="4">Bacterial Ig-like domain-containing protein</fullName>
    </recommendedName>
</protein>
<sequence>YWDGDAWLICSDTGVNVIDNHIWATLTDSTTPTLDYLLGGPFGGGAPTIILNPTEGFATTISGSGFNPSDTMTISWGVTAMVTVPKDVNVDPAGEFTATITALTDNDGTYEISATDEHLNTASASFTVPEVTGDTGPTGPEGDPGDPGATGATGTTGSQGEPGPQGEQGLPGEQGVKGDKGDTGDTGEQGVQGETGLTGPTGETGEQGLKGDKGDTGTQGTQGIQGEKGEQGPAGIQGESAVSEPRELVWTLLGIAIVASLTAIALFIKKRK</sequence>
<dbReference type="EMBL" id="BARW01006390">
    <property type="protein sequence ID" value="GAI75156.1"/>
    <property type="molecule type" value="Genomic_DNA"/>
</dbReference>